<protein>
    <submittedName>
        <fullName evidence="2">Uncharacterized membrane protein SpoIIM, required for sporulation</fullName>
    </submittedName>
</protein>
<organism evidence="2 3">
    <name type="scientific">Marinobacterium lutimaris</name>
    <dbReference type="NCBI Taxonomy" id="568106"/>
    <lineage>
        <taxon>Bacteria</taxon>
        <taxon>Pseudomonadati</taxon>
        <taxon>Pseudomonadota</taxon>
        <taxon>Gammaproteobacteria</taxon>
        <taxon>Oceanospirillales</taxon>
        <taxon>Oceanospirillaceae</taxon>
        <taxon>Marinobacterium</taxon>
    </lineage>
</organism>
<dbReference type="OrthoDB" id="9792847at2"/>
<name>A0A1H6D833_9GAMM</name>
<dbReference type="EMBL" id="FNVQ01000005">
    <property type="protein sequence ID" value="SEG81460.1"/>
    <property type="molecule type" value="Genomic_DNA"/>
</dbReference>
<feature type="transmembrane region" description="Helical" evidence="1">
    <location>
        <begin position="164"/>
        <end position="185"/>
    </location>
</feature>
<dbReference type="PANTHER" id="PTHR35337:SF1">
    <property type="entry name" value="SLR1478 PROTEIN"/>
    <property type="match status" value="1"/>
</dbReference>
<evidence type="ECO:0000313" key="3">
    <source>
        <dbReference type="Proteomes" id="UP000236745"/>
    </source>
</evidence>
<keyword evidence="3" id="KW-1185">Reference proteome</keyword>
<gene>
    <name evidence="2" type="ORF">SAMN05444390_105198</name>
</gene>
<evidence type="ECO:0000256" key="1">
    <source>
        <dbReference type="SAM" id="Phobius"/>
    </source>
</evidence>
<dbReference type="InterPro" id="IPR002798">
    <property type="entry name" value="SpoIIM-like"/>
</dbReference>
<reference evidence="2 3" key="1">
    <citation type="submission" date="2016-10" db="EMBL/GenBank/DDBJ databases">
        <authorList>
            <person name="de Groot N.N."/>
        </authorList>
    </citation>
    <scope>NUCLEOTIDE SEQUENCE [LARGE SCALE GENOMIC DNA]</scope>
    <source>
        <strain evidence="2 3">DSM 22012</strain>
    </source>
</reference>
<proteinExistence type="predicted"/>
<feature type="transmembrane region" description="Helical" evidence="1">
    <location>
        <begin position="267"/>
        <end position="285"/>
    </location>
</feature>
<feature type="transmembrane region" description="Helical" evidence="1">
    <location>
        <begin position="224"/>
        <end position="246"/>
    </location>
</feature>
<evidence type="ECO:0000313" key="2">
    <source>
        <dbReference type="EMBL" id="SEG81460.1"/>
    </source>
</evidence>
<feature type="transmembrane region" description="Helical" evidence="1">
    <location>
        <begin position="192"/>
        <end position="212"/>
    </location>
</feature>
<feature type="transmembrane region" description="Helical" evidence="1">
    <location>
        <begin position="102"/>
        <end position="122"/>
    </location>
</feature>
<dbReference type="Proteomes" id="UP000236745">
    <property type="component" value="Unassembled WGS sequence"/>
</dbReference>
<dbReference type="AlphaFoldDB" id="A0A1H6D833"/>
<keyword evidence="1" id="KW-0812">Transmembrane</keyword>
<accession>A0A1H6D833</accession>
<keyword evidence="1" id="KW-1133">Transmembrane helix</keyword>
<dbReference type="RefSeq" id="WP_104005027.1">
    <property type="nucleotide sequence ID" value="NZ_FNVQ01000005.1"/>
</dbReference>
<feature type="transmembrane region" description="Helical" evidence="1">
    <location>
        <begin position="297"/>
        <end position="317"/>
    </location>
</feature>
<sequence length="323" mass="35786">MRERDFEQRYAEFWKAFESGLEAAGKSGQTPDKGFPEAYRQLCNHLAMARQRDYSEALVAYLNRLVMAGHHLLYQPESRVGIGRLAGALALFLTTLRRNRRFVICSALLFLLPALVMGVGTYHDESITYSLISPPQAAEMESMYDPANARIGPERDAETDLEMFGYYIQHNISIAFQSFAGGIFFGVGSVVVVLYNGLFLGAVSGHLTQAGFSETFYPFVIGHGAFELTAIVISGAAGMMLGYALISPGRLRRLEALRRAAAEAVKLMYGATFMLFIAAFLEAFWSSSTSLPVALKLSVGALLWIFVLWFCFFSSLGERREPE</sequence>
<keyword evidence="1" id="KW-0472">Membrane</keyword>
<dbReference type="Pfam" id="PF01944">
    <property type="entry name" value="SpoIIM"/>
    <property type="match status" value="1"/>
</dbReference>
<dbReference type="PANTHER" id="PTHR35337">
    <property type="entry name" value="SLR1478 PROTEIN"/>
    <property type="match status" value="1"/>
</dbReference>